<keyword evidence="8 11" id="KW-0472">Membrane</keyword>
<evidence type="ECO:0000256" key="1">
    <source>
        <dbReference type="ARBA" id="ARBA00004377"/>
    </source>
</evidence>
<keyword evidence="6 11" id="KW-0812">Transmembrane</keyword>
<feature type="domain" description="General secretion pathway GspH" evidence="12">
    <location>
        <begin position="53"/>
        <end position="162"/>
    </location>
</feature>
<comment type="similarity">
    <text evidence="9">Belongs to the GSP H family.</text>
</comment>
<evidence type="ECO:0000256" key="2">
    <source>
        <dbReference type="ARBA" id="ARBA00021549"/>
    </source>
</evidence>
<evidence type="ECO:0000256" key="6">
    <source>
        <dbReference type="ARBA" id="ARBA00022692"/>
    </source>
</evidence>
<dbReference type="InterPro" id="IPR022346">
    <property type="entry name" value="T2SS_GspH"/>
</dbReference>
<evidence type="ECO:0000256" key="9">
    <source>
        <dbReference type="ARBA" id="ARBA00025772"/>
    </source>
</evidence>
<evidence type="ECO:0000256" key="10">
    <source>
        <dbReference type="ARBA" id="ARBA00030775"/>
    </source>
</evidence>
<gene>
    <name evidence="13" type="ORF">ARC23_06190</name>
</gene>
<evidence type="ECO:0000256" key="7">
    <source>
        <dbReference type="ARBA" id="ARBA00022989"/>
    </source>
</evidence>
<keyword evidence="5" id="KW-0997">Cell inner membrane</keyword>
<evidence type="ECO:0000256" key="8">
    <source>
        <dbReference type="ARBA" id="ARBA00023136"/>
    </source>
</evidence>
<keyword evidence="3" id="KW-1003">Cell membrane</keyword>
<feature type="transmembrane region" description="Helical" evidence="11">
    <location>
        <begin position="21"/>
        <end position="39"/>
    </location>
</feature>
<reference evidence="13 14" key="1">
    <citation type="journal article" date="2016" name="Front. Microbiol.">
        <title>Genome Sequence of Type Strains of Genus Stenotrophomonas.</title>
        <authorList>
            <person name="Patil P.P."/>
            <person name="Midha S."/>
            <person name="Kumar S."/>
            <person name="Patil P.B."/>
        </authorList>
    </citation>
    <scope>NUCLEOTIDE SEQUENCE [LARGE SCALE GENOMIC DNA]</scope>
    <source>
        <strain evidence="13 14">LMG 978</strain>
    </source>
</reference>
<dbReference type="Gene3D" id="3.55.40.10">
    <property type="entry name" value="minor pseudopilin epsh domain"/>
    <property type="match status" value="1"/>
</dbReference>
<dbReference type="GO" id="GO:0005886">
    <property type="term" value="C:plasma membrane"/>
    <property type="evidence" value="ECO:0007669"/>
    <property type="project" value="UniProtKB-SubCell"/>
</dbReference>
<evidence type="ECO:0000256" key="4">
    <source>
        <dbReference type="ARBA" id="ARBA00022481"/>
    </source>
</evidence>
<organism evidence="13 14">
    <name type="scientific">Stenotrophomonas beteli</name>
    <dbReference type="NCBI Taxonomy" id="3384461"/>
    <lineage>
        <taxon>Bacteria</taxon>
        <taxon>Pseudomonadati</taxon>
        <taxon>Pseudomonadota</taxon>
        <taxon>Gammaproteobacteria</taxon>
        <taxon>Lysobacterales</taxon>
        <taxon>Lysobacteraceae</taxon>
        <taxon>Stenotrophomonas</taxon>
        <taxon>Stenotrophomonas maltophilia group</taxon>
    </lineage>
</organism>
<evidence type="ECO:0000313" key="14">
    <source>
        <dbReference type="Proteomes" id="UP000051757"/>
    </source>
</evidence>
<proteinExistence type="inferred from homology"/>
<dbReference type="OrthoDB" id="2313614at2"/>
<keyword evidence="4" id="KW-0488">Methylation</keyword>
<dbReference type="InterPro" id="IPR045584">
    <property type="entry name" value="Pilin-like"/>
</dbReference>
<sequence length="176" mass="19650">MPRHLHAPTARPARGIQLIELLLILMLLAVALALAWGPWQRALRHLQAESLRRELVASLSLARSTAVTERRRVSVCGSSDGQQCDQAWSRGWRVRVEARTAGGGPGRLLRTHTTSQRRVQLHTSDHRPEVQFRPDGRNAGTNQSIVLCVDGYEHSRVIINVPGRVRSERPRQPAAC</sequence>
<dbReference type="AlphaFoldDB" id="A0A0R0BEN4"/>
<evidence type="ECO:0000313" key="13">
    <source>
        <dbReference type="EMBL" id="KRG52382.1"/>
    </source>
</evidence>
<keyword evidence="14" id="KW-1185">Reference proteome</keyword>
<evidence type="ECO:0000256" key="5">
    <source>
        <dbReference type="ARBA" id="ARBA00022519"/>
    </source>
</evidence>
<dbReference type="Pfam" id="PF12019">
    <property type="entry name" value="GspH"/>
    <property type="match status" value="1"/>
</dbReference>
<dbReference type="GO" id="GO:0015628">
    <property type="term" value="P:protein secretion by the type II secretion system"/>
    <property type="evidence" value="ECO:0007669"/>
    <property type="project" value="InterPro"/>
</dbReference>
<evidence type="ECO:0000256" key="11">
    <source>
        <dbReference type="SAM" id="Phobius"/>
    </source>
</evidence>
<accession>A0A0R0BEN4</accession>
<dbReference type="GO" id="GO:0015627">
    <property type="term" value="C:type II protein secretion system complex"/>
    <property type="evidence" value="ECO:0007669"/>
    <property type="project" value="InterPro"/>
</dbReference>
<evidence type="ECO:0000256" key="3">
    <source>
        <dbReference type="ARBA" id="ARBA00022475"/>
    </source>
</evidence>
<dbReference type="EMBL" id="LLXV01000015">
    <property type="protein sequence ID" value="KRG52382.1"/>
    <property type="molecule type" value="Genomic_DNA"/>
</dbReference>
<dbReference type="Proteomes" id="UP000051757">
    <property type="component" value="Unassembled WGS sequence"/>
</dbReference>
<evidence type="ECO:0000259" key="12">
    <source>
        <dbReference type="Pfam" id="PF12019"/>
    </source>
</evidence>
<dbReference type="SUPFAM" id="SSF54523">
    <property type="entry name" value="Pili subunits"/>
    <property type="match status" value="1"/>
</dbReference>
<protein>
    <recommendedName>
        <fullName evidence="2">Type II secretion system protein H</fullName>
    </recommendedName>
    <alternativeName>
        <fullName evidence="10">General secretion pathway protein H</fullName>
    </alternativeName>
</protein>
<comment type="subcellular location">
    <subcellularLocation>
        <location evidence="1">Cell inner membrane</location>
        <topology evidence="1">Single-pass membrane protein</topology>
    </subcellularLocation>
</comment>
<name>A0A0R0BEN4_9GAMM</name>
<keyword evidence="7 11" id="KW-1133">Transmembrane helix</keyword>
<comment type="caution">
    <text evidence="13">The sequence shown here is derived from an EMBL/GenBank/DDBJ whole genome shotgun (WGS) entry which is preliminary data.</text>
</comment>